<accession>E4YHN7</accession>
<dbReference type="InterPro" id="IPR011059">
    <property type="entry name" value="Metal-dep_hydrolase_composite"/>
</dbReference>
<dbReference type="PANTHER" id="PTHR11271:SF6">
    <property type="entry name" value="GUANINE DEAMINASE"/>
    <property type="match status" value="1"/>
</dbReference>
<feature type="domain" description="Amidohydrolase-related" evidence="5">
    <location>
        <begin position="196"/>
        <end position="564"/>
    </location>
</feature>
<gene>
    <name evidence="6" type="ORF">GSOID_T00025056001</name>
</gene>
<dbReference type="Gene3D" id="2.30.40.10">
    <property type="entry name" value="Urease, subunit C, domain 1"/>
    <property type="match status" value="1"/>
</dbReference>
<evidence type="ECO:0000313" key="6">
    <source>
        <dbReference type="EMBL" id="CBY35011.1"/>
    </source>
</evidence>
<dbReference type="GO" id="GO:0006147">
    <property type="term" value="P:guanine catabolic process"/>
    <property type="evidence" value="ECO:0007669"/>
    <property type="project" value="UniProtKB-UniPathway"/>
</dbReference>
<evidence type="ECO:0000256" key="2">
    <source>
        <dbReference type="ARBA" id="ARBA00022723"/>
    </source>
</evidence>
<dbReference type="GO" id="GO:0005829">
    <property type="term" value="C:cytosol"/>
    <property type="evidence" value="ECO:0007669"/>
    <property type="project" value="TreeGrafter"/>
</dbReference>
<dbReference type="InterPro" id="IPR051607">
    <property type="entry name" value="Metallo-dep_hydrolases"/>
</dbReference>
<proteinExistence type="predicted"/>
<keyword evidence="4" id="KW-0862">Zinc</keyword>
<name>E4YHN7_OIKDI</name>
<dbReference type="Pfam" id="PF01979">
    <property type="entry name" value="Amidohydro_1"/>
    <property type="match status" value="1"/>
</dbReference>
<dbReference type="UniPathway" id="UPA00603">
    <property type="reaction ID" value="UER00660"/>
</dbReference>
<keyword evidence="3" id="KW-0378">Hydrolase</keyword>
<dbReference type="Gene3D" id="3.20.20.140">
    <property type="entry name" value="Metal-dependent hydrolases"/>
    <property type="match status" value="2"/>
</dbReference>
<dbReference type="SUPFAM" id="SSF51556">
    <property type="entry name" value="Metallo-dependent hydrolases"/>
    <property type="match status" value="2"/>
</dbReference>
<protein>
    <recommendedName>
        <fullName evidence="5">Amidohydrolase-related domain-containing protein</fullName>
    </recommendedName>
</protein>
<dbReference type="InterPro" id="IPR006680">
    <property type="entry name" value="Amidohydro-rel"/>
</dbReference>
<dbReference type="GO" id="GO:0008892">
    <property type="term" value="F:guanine deaminase activity"/>
    <property type="evidence" value="ECO:0007669"/>
    <property type="project" value="TreeGrafter"/>
</dbReference>
<dbReference type="PANTHER" id="PTHR11271">
    <property type="entry name" value="GUANINE DEAMINASE"/>
    <property type="match status" value="1"/>
</dbReference>
<reference evidence="6" key="1">
    <citation type="journal article" date="2010" name="Science">
        <title>Plasticity of animal genome architecture unmasked by rapid evolution of a pelagic tunicate.</title>
        <authorList>
            <person name="Denoeud F."/>
            <person name="Henriet S."/>
            <person name="Mungpakdee S."/>
            <person name="Aury J.M."/>
            <person name="Da Silva C."/>
            <person name="Brinkmann H."/>
            <person name="Mikhaleva J."/>
            <person name="Olsen L.C."/>
            <person name="Jubin C."/>
            <person name="Canestro C."/>
            <person name="Bouquet J.M."/>
            <person name="Danks G."/>
            <person name="Poulain J."/>
            <person name="Campsteijn C."/>
            <person name="Adamski M."/>
            <person name="Cross I."/>
            <person name="Yadetie F."/>
            <person name="Muffato M."/>
            <person name="Louis A."/>
            <person name="Butcher S."/>
            <person name="Tsagkogeorga G."/>
            <person name="Konrad A."/>
            <person name="Singh S."/>
            <person name="Jensen M.F."/>
            <person name="Cong E.H."/>
            <person name="Eikeseth-Otteraa H."/>
            <person name="Noel B."/>
            <person name="Anthouard V."/>
            <person name="Porcel B.M."/>
            <person name="Kachouri-Lafond R."/>
            <person name="Nishino A."/>
            <person name="Ugolini M."/>
            <person name="Chourrout P."/>
            <person name="Nishida H."/>
            <person name="Aasland R."/>
            <person name="Huzurbazar S."/>
            <person name="Westhof E."/>
            <person name="Delsuc F."/>
            <person name="Lehrach H."/>
            <person name="Reinhardt R."/>
            <person name="Weissenbach J."/>
            <person name="Roy S.W."/>
            <person name="Artiguenave F."/>
            <person name="Postlethwait J.H."/>
            <person name="Manak J.R."/>
            <person name="Thompson E.M."/>
            <person name="Jaillon O."/>
            <person name="Du Pasquier L."/>
            <person name="Boudinot P."/>
            <person name="Liberles D.A."/>
            <person name="Volff J.N."/>
            <person name="Philippe H."/>
            <person name="Lenhard B."/>
            <person name="Roest Crollius H."/>
            <person name="Wincker P."/>
            <person name="Chourrout D."/>
        </authorList>
    </citation>
    <scope>NUCLEOTIDE SEQUENCE [LARGE SCALE GENOMIC DNA]</scope>
</reference>
<sequence length="567" mass="62845">FGNIGTHQDLPLLDWLTNYTFPIESKFSDKNFSEKMNAAVVRSTLSRGTTTACYFGTIYKDDAVGIGSIKTNFQLFSKINPKQALTKAKEEGFYRARSVLREKGQHQINNLRRQGKYIAAKKQNIERHYEEKIMAAEGDRIFVGKIVVGTDPNEELTKNDWAIVVDSHGIIKASGSSEHILSRFDGEIVKLGPYSILMPGFIDAHLHAPQFGNIGTHQDLPLLDWLTNYTFPIESKFSDKNFSEKMNAAVVRSTLSRGTTTACYFGTIYKDDAVALATQCAEQGQRAYVGKVNMDINPLATYYVNEFIIFKLTYFFPTREIRGLGNSLVEPIITPRFAPSCSVSLMQSLGKMAKEQDMAIQTHISENEGEIQLMSAFPNDGYLDVYEKNGLVSDRCLLAHSIYLTESEKKKMAEKGASIVHCPDSNFALMSGVLDHQSATEANINVALGTDVAGGASASMVDAMRYAELASKINTINQKQTTSYLNFKKPFIYGTLNGAKALKIDDKTGSLEVGKEFDAVIADVSASLEPVFLDNDSPDELLERFVHCSDPRSITNVFLRGKQVFSS</sequence>
<keyword evidence="2" id="KW-0479">Metal-binding</keyword>
<dbReference type="InterPro" id="IPR032466">
    <property type="entry name" value="Metal_Hydrolase"/>
</dbReference>
<evidence type="ECO:0000256" key="4">
    <source>
        <dbReference type="ARBA" id="ARBA00022833"/>
    </source>
</evidence>
<dbReference type="AlphaFoldDB" id="E4YHN7"/>
<dbReference type="EMBL" id="FN654574">
    <property type="protein sequence ID" value="CBY35011.1"/>
    <property type="molecule type" value="Genomic_DNA"/>
</dbReference>
<evidence type="ECO:0000256" key="3">
    <source>
        <dbReference type="ARBA" id="ARBA00022801"/>
    </source>
</evidence>
<dbReference type="Proteomes" id="UP000011014">
    <property type="component" value="Unassembled WGS sequence"/>
</dbReference>
<evidence type="ECO:0000256" key="1">
    <source>
        <dbReference type="ARBA" id="ARBA00001947"/>
    </source>
</evidence>
<feature type="non-terminal residue" evidence="6">
    <location>
        <position position="1"/>
    </location>
</feature>
<dbReference type="GO" id="GO:0008270">
    <property type="term" value="F:zinc ion binding"/>
    <property type="evidence" value="ECO:0007669"/>
    <property type="project" value="TreeGrafter"/>
</dbReference>
<evidence type="ECO:0000259" key="5">
    <source>
        <dbReference type="Pfam" id="PF01979"/>
    </source>
</evidence>
<organism evidence="6">
    <name type="scientific">Oikopleura dioica</name>
    <name type="common">Tunicate</name>
    <dbReference type="NCBI Taxonomy" id="34765"/>
    <lineage>
        <taxon>Eukaryota</taxon>
        <taxon>Metazoa</taxon>
        <taxon>Chordata</taxon>
        <taxon>Tunicata</taxon>
        <taxon>Appendicularia</taxon>
        <taxon>Copelata</taxon>
        <taxon>Oikopleuridae</taxon>
        <taxon>Oikopleura</taxon>
    </lineage>
</organism>
<comment type="cofactor">
    <cofactor evidence="1">
        <name>Zn(2+)</name>
        <dbReference type="ChEBI" id="CHEBI:29105"/>
    </cofactor>
</comment>